<dbReference type="SUPFAM" id="SSF50494">
    <property type="entry name" value="Trypsin-like serine proteases"/>
    <property type="match status" value="1"/>
</dbReference>
<comment type="similarity">
    <text evidence="3">Belongs to the peptidase S1C family.</text>
</comment>
<keyword evidence="7" id="KW-0732">Signal</keyword>
<comment type="subcellular location">
    <subcellularLocation>
        <location evidence="2">Periplasm</location>
    </subcellularLocation>
</comment>
<keyword evidence="11" id="KW-0720">Serine protease</keyword>
<evidence type="ECO:0000256" key="4">
    <source>
        <dbReference type="ARBA" id="ARBA00013035"/>
    </source>
</evidence>
<dbReference type="Pfam" id="PF13180">
    <property type="entry name" value="PDZ_2"/>
    <property type="match status" value="1"/>
</dbReference>
<evidence type="ECO:0000256" key="2">
    <source>
        <dbReference type="ARBA" id="ARBA00004418"/>
    </source>
</evidence>
<reference evidence="16 17" key="1">
    <citation type="submission" date="2022-06" db="EMBL/GenBank/DDBJ databases">
        <title>Rhizosaccharibacter gen. nov. sp. nov. KSS12, endophytic bacteria isolated from sugarcane.</title>
        <authorList>
            <person name="Pitiwittayakul N."/>
        </authorList>
    </citation>
    <scope>NUCLEOTIDE SEQUENCE [LARGE SCALE GENOMIC DNA]</scope>
    <source>
        <strain evidence="16 17">KSS12</strain>
    </source>
</reference>
<dbReference type="Pfam" id="PF13365">
    <property type="entry name" value="Trypsin_2"/>
    <property type="match status" value="1"/>
</dbReference>
<proteinExistence type="inferred from homology"/>
<evidence type="ECO:0000256" key="6">
    <source>
        <dbReference type="ARBA" id="ARBA00022670"/>
    </source>
</evidence>
<dbReference type="Proteomes" id="UP001524547">
    <property type="component" value="Unassembled WGS sequence"/>
</dbReference>
<evidence type="ECO:0000313" key="17">
    <source>
        <dbReference type="Proteomes" id="UP001524547"/>
    </source>
</evidence>
<gene>
    <name evidence="16" type="ORF">NFI88_16005</name>
</gene>
<evidence type="ECO:0000256" key="9">
    <source>
        <dbReference type="ARBA" id="ARBA00022764"/>
    </source>
</evidence>
<dbReference type="Pfam" id="PF00595">
    <property type="entry name" value="PDZ"/>
    <property type="match status" value="1"/>
</dbReference>
<comment type="catalytic activity">
    <reaction evidence="1">
        <text>Acts on substrates that are at least partially unfolded. The cleavage site P1 residue is normally between a pair of hydrophobic residues, such as Val-|-Val.</text>
        <dbReference type="EC" id="3.4.21.107"/>
    </reaction>
</comment>
<evidence type="ECO:0000313" key="16">
    <source>
        <dbReference type="EMBL" id="MCQ8242337.1"/>
    </source>
</evidence>
<evidence type="ECO:0000256" key="5">
    <source>
        <dbReference type="ARBA" id="ARBA00013958"/>
    </source>
</evidence>
<feature type="domain" description="PDZ" evidence="15">
    <location>
        <begin position="457"/>
        <end position="509"/>
    </location>
</feature>
<dbReference type="PANTHER" id="PTHR22939:SF130">
    <property type="entry name" value="PERIPLASMIC SERINE ENDOPROTEASE DEGP-LIKE-RELATED"/>
    <property type="match status" value="1"/>
</dbReference>
<keyword evidence="6" id="KW-0645">Protease</keyword>
<comment type="caution">
    <text evidence="16">The sequence shown here is derived from an EMBL/GenBank/DDBJ whole genome shotgun (WGS) entry which is preliminary data.</text>
</comment>
<dbReference type="CDD" id="cd10839">
    <property type="entry name" value="cpPDZ1_DegP-like"/>
    <property type="match status" value="1"/>
</dbReference>
<dbReference type="InterPro" id="IPR001478">
    <property type="entry name" value="PDZ"/>
</dbReference>
<dbReference type="PRINTS" id="PR00834">
    <property type="entry name" value="PROTEASES2C"/>
</dbReference>
<dbReference type="SMART" id="SM00228">
    <property type="entry name" value="PDZ"/>
    <property type="match status" value="2"/>
</dbReference>
<evidence type="ECO:0000256" key="13">
    <source>
        <dbReference type="ARBA" id="ARBA00032850"/>
    </source>
</evidence>
<evidence type="ECO:0000259" key="15">
    <source>
        <dbReference type="PROSITE" id="PS50106"/>
    </source>
</evidence>
<dbReference type="PROSITE" id="PS50106">
    <property type="entry name" value="PDZ"/>
    <property type="match status" value="2"/>
</dbReference>
<dbReference type="Gene3D" id="2.40.10.120">
    <property type="match status" value="1"/>
</dbReference>
<accession>A0ABT1W2E4</accession>
<dbReference type="EMBL" id="JAMZEJ010000010">
    <property type="protein sequence ID" value="MCQ8242337.1"/>
    <property type="molecule type" value="Genomic_DNA"/>
</dbReference>
<protein>
    <recommendedName>
        <fullName evidence="5">Probable periplasmic serine endoprotease DegP-like</fullName>
        <ecNumber evidence="4">3.4.21.107</ecNumber>
    </recommendedName>
    <alternativeName>
        <fullName evidence="13">Protease Do</fullName>
    </alternativeName>
</protein>
<evidence type="ECO:0000256" key="8">
    <source>
        <dbReference type="ARBA" id="ARBA00022737"/>
    </source>
</evidence>
<keyword evidence="17" id="KW-1185">Reference proteome</keyword>
<keyword evidence="12" id="KW-0346">Stress response</keyword>
<dbReference type="Gene3D" id="2.30.42.10">
    <property type="match status" value="2"/>
</dbReference>
<feature type="region of interest" description="Disordered" evidence="14">
    <location>
        <begin position="76"/>
        <end position="153"/>
    </location>
</feature>
<organism evidence="16 17">
    <name type="scientific">Rhizosaccharibacter radicis</name>
    <dbReference type="NCBI Taxonomy" id="2782605"/>
    <lineage>
        <taxon>Bacteria</taxon>
        <taxon>Pseudomonadati</taxon>
        <taxon>Pseudomonadota</taxon>
        <taxon>Alphaproteobacteria</taxon>
        <taxon>Acetobacterales</taxon>
        <taxon>Acetobacteraceae</taxon>
        <taxon>Rhizosaccharibacter</taxon>
    </lineage>
</organism>
<evidence type="ECO:0000256" key="12">
    <source>
        <dbReference type="ARBA" id="ARBA00023016"/>
    </source>
</evidence>
<feature type="domain" description="PDZ" evidence="15">
    <location>
        <begin position="323"/>
        <end position="396"/>
    </location>
</feature>
<keyword evidence="10" id="KW-0378">Hydrolase</keyword>
<evidence type="ECO:0000256" key="1">
    <source>
        <dbReference type="ARBA" id="ARBA00001772"/>
    </source>
</evidence>
<dbReference type="InterPro" id="IPR001940">
    <property type="entry name" value="Peptidase_S1C"/>
</dbReference>
<evidence type="ECO:0000256" key="14">
    <source>
        <dbReference type="SAM" id="MobiDB-lite"/>
    </source>
</evidence>
<dbReference type="InterPro" id="IPR009003">
    <property type="entry name" value="Peptidase_S1_PA"/>
</dbReference>
<feature type="compositionally biased region" description="Acidic residues" evidence="14">
    <location>
        <begin position="81"/>
        <end position="94"/>
    </location>
</feature>
<dbReference type="PANTHER" id="PTHR22939">
    <property type="entry name" value="SERINE PROTEASE FAMILY S1C HTRA-RELATED"/>
    <property type="match status" value="1"/>
</dbReference>
<dbReference type="NCBIfam" id="TIGR02037">
    <property type="entry name" value="degP_htrA_DO"/>
    <property type="match status" value="1"/>
</dbReference>
<sequence>MSFLPPTRPTPSVPARFLRAGRRARVLLAAGTLLWPAAPAILPAPALARPAPDSFADLAAALLPSVVNISSTETLHGNAQGEEEDDDGPDDDAPDGGSGNGGADKDGKGQPDRGAPVPSFPPGSPFEKFFHDFMNRHGGSRGGDGNGAAGPARKMQSLGSGFIIDPSGLVVTNNHVIKGADTITVTLQDNTVLKAKLVGHDDKTDLALLKVEAGHPLAAVSFGDSDRMRVGDWVVAIGNPFGLSGTVTAGIVSSRGRSLDSGPYDDFIQTDAPINRGNSGGPLFDMDGHVIGINTAIYSPSGGSIGIGFAIPSNEAKPVLDQLRQFGKARRGWIGVRIQDVTPDIADSLGLKPPKGALVAGLEPDGPAAKAGLKTGDVIRKVDNKDVDGRSLPRVVGETAVGRSVPLDVWRDNKPLSLSVTVRDFPEEQAAPAKAARAPARPAPSTAMPLAGLGMTLVPLDDAVRGKYGLQPDQKGVAVSDVAAGGAASDRGIHPGDVILEVQQSEVSSPADVRNRIEDARRLKRPSVVMLVQNGDGMRWVPLPVQGAVQKN</sequence>
<evidence type="ECO:0000256" key="10">
    <source>
        <dbReference type="ARBA" id="ARBA00022801"/>
    </source>
</evidence>
<evidence type="ECO:0000256" key="11">
    <source>
        <dbReference type="ARBA" id="ARBA00022825"/>
    </source>
</evidence>
<keyword evidence="8" id="KW-0677">Repeat</keyword>
<dbReference type="InterPro" id="IPR011782">
    <property type="entry name" value="Pept_S1C_Do"/>
</dbReference>
<dbReference type="RefSeq" id="WP_422921086.1">
    <property type="nucleotide sequence ID" value="NZ_JAMZEJ010000010.1"/>
</dbReference>
<keyword evidence="9" id="KW-0574">Periplasm</keyword>
<dbReference type="InterPro" id="IPR036034">
    <property type="entry name" value="PDZ_sf"/>
</dbReference>
<dbReference type="EC" id="3.4.21.107" evidence="4"/>
<dbReference type="SUPFAM" id="SSF50156">
    <property type="entry name" value="PDZ domain-like"/>
    <property type="match status" value="2"/>
</dbReference>
<evidence type="ECO:0000256" key="3">
    <source>
        <dbReference type="ARBA" id="ARBA00010541"/>
    </source>
</evidence>
<name>A0ABT1W2E4_9PROT</name>
<evidence type="ECO:0000256" key="7">
    <source>
        <dbReference type="ARBA" id="ARBA00022729"/>
    </source>
</evidence>